<dbReference type="AlphaFoldDB" id="A0A0F9KAD2"/>
<feature type="transmembrane region" description="Helical" evidence="1">
    <location>
        <begin position="12"/>
        <end position="37"/>
    </location>
</feature>
<evidence type="ECO:0000313" key="2">
    <source>
        <dbReference type="EMBL" id="KKM78883.1"/>
    </source>
</evidence>
<sequence length="150" mass="16156">MRTTRAKGFSIRFWVVGLILFSGVIGLFFLTVGSMAAEYGAEDLVIDEELEARYGIIDQTTATAETLRSISKQDEGLTLIGGFRVIFRATTGVLNTVLNSLVILPAVFLNVADDFNLDSTVVSLFLIVVFAIITTLIVFEVVSAGSGGRV</sequence>
<keyword evidence="1" id="KW-0472">Membrane</keyword>
<keyword evidence="1" id="KW-1133">Transmembrane helix</keyword>
<comment type="caution">
    <text evidence="2">The sequence shown here is derived from an EMBL/GenBank/DDBJ whole genome shotgun (WGS) entry which is preliminary data.</text>
</comment>
<keyword evidence="1" id="KW-0812">Transmembrane</keyword>
<organism evidence="2">
    <name type="scientific">marine sediment metagenome</name>
    <dbReference type="NCBI Taxonomy" id="412755"/>
    <lineage>
        <taxon>unclassified sequences</taxon>
        <taxon>metagenomes</taxon>
        <taxon>ecological metagenomes</taxon>
    </lineage>
</organism>
<name>A0A0F9KAD2_9ZZZZ</name>
<feature type="transmembrane region" description="Helical" evidence="1">
    <location>
        <begin position="121"/>
        <end position="142"/>
    </location>
</feature>
<reference evidence="2" key="1">
    <citation type="journal article" date="2015" name="Nature">
        <title>Complex archaea that bridge the gap between prokaryotes and eukaryotes.</title>
        <authorList>
            <person name="Spang A."/>
            <person name="Saw J.H."/>
            <person name="Jorgensen S.L."/>
            <person name="Zaremba-Niedzwiedzka K."/>
            <person name="Martijn J."/>
            <person name="Lind A.E."/>
            <person name="van Eijk R."/>
            <person name="Schleper C."/>
            <person name="Guy L."/>
            <person name="Ettema T.J."/>
        </authorList>
    </citation>
    <scope>NUCLEOTIDE SEQUENCE</scope>
</reference>
<dbReference type="EMBL" id="LAZR01008419">
    <property type="protein sequence ID" value="KKM78883.1"/>
    <property type="molecule type" value="Genomic_DNA"/>
</dbReference>
<feature type="transmembrane region" description="Helical" evidence="1">
    <location>
        <begin position="85"/>
        <end position="109"/>
    </location>
</feature>
<evidence type="ECO:0000256" key="1">
    <source>
        <dbReference type="SAM" id="Phobius"/>
    </source>
</evidence>
<accession>A0A0F9KAD2</accession>
<gene>
    <name evidence="2" type="ORF">LCGC14_1355530</name>
</gene>
<proteinExistence type="predicted"/>
<protein>
    <submittedName>
        <fullName evidence="2">Uncharacterized protein</fullName>
    </submittedName>
</protein>